<reference evidence="2" key="1">
    <citation type="journal article" date="2023" name="G3 (Bethesda)">
        <title>Genome assembly and association tests identify interacting loci associated with vigor, precocity, and sex in interspecific pistachio rootstocks.</title>
        <authorList>
            <person name="Palmer W."/>
            <person name="Jacygrad E."/>
            <person name="Sagayaradj S."/>
            <person name="Cavanaugh K."/>
            <person name="Han R."/>
            <person name="Bertier L."/>
            <person name="Beede B."/>
            <person name="Kafkas S."/>
            <person name="Golino D."/>
            <person name="Preece J."/>
            <person name="Michelmore R."/>
        </authorList>
    </citation>
    <scope>NUCLEOTIDE SEQUENCE [LARGE SCALE GENOMIC DNA]</scope>
</reference>
<accession>A0ACC0YUL8</accession>
<dbReference type="Proteomes" id="UP001163603">
    <property type="component" value="Chromosome 5"/>
</dbReference>
<evidence type="ECO:0000313" key="1">
    <source>
        <dbReference type="EMBL" id="KAJ0040879.1"/>
    </source>
</evidence>
<gene>
    <name evidence="1" type="ORF">Pint_27898</name>
</gene>
<name>A0ACC0YUL8_9ROSI</name>
<dbReference type="EMBL" id="CM047740">
    <property type="protein sequence ID" value="KAJ0040879.1"/>
    <property type="molecule type" value="Genomic_DNA"/>
</dbReference>
<organism evidence="1 2">
    <name type="scientific">Pistacia integerrima</name>
    <dbReference type="NCBI Taxonomy" id="434235"/>
    <lineage>
        <taxon>Eukaryota</taxon>
        <taxon>Viridiplantae</taxon>
        <taxon>Streptophyta</taxon>
        <taxon>Embryophyta</taxon>
        <taxon>Tracheophyta</taxon>
        <taxon>Spermatophyta</taxon>
        <taxon>Magnoliopsida</taxon>
        <taxon>eudicotyledons</taxon>
        <taxon>Gunneridae</taxon>
        <taxon>Pentapetalae</taxon>
        <taxon>rosids</taxon>
        <taxon>malvids</taxon>
        <taxon>Sapindales</taxon>
        <taxon>Anacardiaceae</taxon>
        <taxon>Pistacia</taxon>
    </lineage>
</organism>
<protein>
    <submittedName>
        <fullName evidence="1">Uncharacterized protein</fullName>
    </submittedName>
</protein>
<keyword evidence="2" id="KW-1185">Reference proteome</keyword>
<sequence>MVSEPSIANAFVDPMASATKSSSSFAAFHLPSQVISIKLDGTNFLAWSAQLLPLFRSYGLMGIVDGSETSPPQFSSAENKTQVISTIYGLETSRLAWQALGARSHFFGVSKGSGGSPSHFRQPLPHLPSSSPAVAQCVSRSRRHPPTDLAAMVAEANTTYLNQNQWYADSGANIHVTSDIANLATSQPYDGDDSVGVGHPDGGHNSDGAKRVYISLNVIFDESLFPTRDQYLFPESTRCMDSLPARDQPPNSARCVDPPGNSHTLIFSPPSHIFPCPPISSPSPLLASSLLDSDTHVLSSSQPETHLDSSSSPPSSPSLALVTHDSAPSAPQDLAPSLSIPHSHMITRSQTGHSKPRNFPDFHLYYSTRHHL</sequence>
<evidence type="ECO:0000313" key="2">
    <source>
        <dbReference type="Proteomes" id="UP001163603"/>
    </source>
</evidence>
<comment type="caution">
    <text evidence="1">The sequence shown here is derived from an EMBL/GenBank/DDBJ whole genome shotgun (WGS) entry which is preliminary data.</text>
</comment>
<proteinExistence type="predicted"/>